<organism evidence="2 3">
    <name type="scientific">Alicyclobacillus fastidiosus</name>
    <dbReference type="NCBI Taxonomy" id="392011"/>
    <lineage>
        <taxon>Bacteria</taxon>
        <taxon>Bacillati</taxon>
        <taxon>Bacillota</taxon>
        <taxon>Bacilli</taxon>
        <taxon>Bacillales</taxon>
        <taxon>Alicyclobacillaceae</taxon>
        <taxon>Alicyclobacillus</taxon>
    </lineage>
</organism>
<keyword evidence="1" id="KW-0472">Membrane</keyword>
<evidence type="ECO:0000313" key="2">
    <source>
        <dbReference type="EMBL" id="WAH44976.1"/>
    </source>
</evidence>
<keyword evidence="2" id="KW-0614">Plasmid</keyword>
<accession>A0ABY6ZS53</accession>
<gene>
    <name evidence="2" type="ORF">NZD89_29115</name>
</gene>
<sequence>MGDKIESWFTLPGRLALVILSEFRDKLDQDHKDVFVKAMSIGCYVSTLFIFLLKSSKTMEFLATYTYLSVFNTVTKAPIVHTKNWVTATGDLIVLLIMSVIIFISACMIMAMFVSYIAKLLIGGLTKVFKKDSERYTALIFLLIMLYIAIPVLMNIHWGSVGKITHNSSTPSSSINSGYILAICGLVLDVGGGILLARSVLRQKPSELSTQSGAYLGSNPHTVKNGIGASIEAKFAISLLVSGFFGQFTGTLVQGATNLQVSHKWTWIIGTILMVLSQ</sequence>
<dbReference type="Proteomes" id="UP001164761">
    <property type="component" value="Plasmid unnamed2"/>
</dbReference>
<protein>
    <submittedName>
        <fullName evidence="2">Uncharacterized protein</fullName>
    </submittedName>
</protein>
<keyword evidence="1" id="KW-0812">Transmembrane</keyword>
<keyword evidence="1" id="KW-1133">Transmembrane helix</keyword>
<name>A0ABY6ZS53_9BACL</name>
<feature type="transmembrane region" description="Helical" evidence="1">
    <location>
        <begin position="34"/>
        <end position="53"/>
    </location>
</feature>
<reference evidence="2" key="1">
    <citation type="submission" date="2022-08" db="EMBL/GenBank/DDBJ databases">
        <title>Alicyclobacillus fastidiosus DSM 17978, complete genome.</title>
        <authorList>
            <person name="Wang Q."/>
            <person name="Cai R."/>
            <person name="Wang Z."/>
        </authorList>
    </citation>
    <scope>NUCLEOTIDE SEQUENCE</scope>
    <source>
        <strain evidence="2">DSM 17978</strain>
        <plasmid evidence="2">unnamed2</plasmid>
    </source>
</reference>
<feature type="transmembrane region" description="Helical" evidence="1">
    <location>
        <begin position="178"/>
        <end position="197"/>
    </location>
</feature>
<feature type="transmembrane region" description="Helical" evidence="1">
    <location>
        <begin position="138"/>
        <end position="158"/>
    </location>
</feature>
<keyword evidence="3" id="KW-1185">Reference proteome</keyword>
<dbReference type="RefSeq" id="WP_268008844.1">
    <property type="nucleotide sequence ID" value="NZ_BSUT01000007.1"/>
</dbReference>
<evidence type="ECO:0000313" key="3">
    <source>
        <dbReference type="Proteomes" id="UP001164761"/>
    </source>
</evidence>
<dbReference type="EMBL" id="CP104069">
    <property type="protein sequence ID" value="WAH44976.1"/>
    <property type="molecule type" value="Genomic_DNA"/>
</dbReference>
<evidence type="ECO:0000256" key="1">
    <source>
        <dbReference type="SAM" id="Phobius"/>
    </source>
</evidence>
<proteinExistence type="predicted"/>
<geneLocation type="plasmid" evidence="2 3">
    <name>unnamed2</name>
</geneLocation>
<feature type="transmembrane region" description="Helical" evidence="1">
    <location>
        <begin position="92"/>
        <end position="117"/>
    </location>
</feature>